<sequence length="318" mass="37425">MSETSPFNYDKITNLMVFGDSLSADGTDFNTMKIADEAYGREKNWPIQFMKQHNMNLFNFAIPGAVVDPDIVPRKAFKLTYRDQCRLFMDKVAKGKPFSKGVTGENSLFSFWYGTNDLMNFNRTAIPPNMINRTIETLNDVFMTSIEDFYNTGARNFLFLNVQSLDDIPQYINEPKPKYDFEVNHYNQYFKEKCLEFYEYHKDCNIFIYNIKDEIRYIMDHYKDYNFHGEKDHFKGRKNIKGAENKLTEDFLWEDILHTTNKTNKIFYKDMDEFLKANSHPSNKKRSENDEDISSGLLSSLPSYIITLTILLSLIFLL</sequence>
<dbReference type="Gene3D" id="3.40.50.1110">
    <property type="entry name" value="SGNH hydrolase"/>
    <property type="match status" value="1"/>
</dbReference>
<dbReference type="SUPFAM" id="SSF52266">
    <property type="entry name" value="SGNH hydrolase"/>
    <property type="match status" value="1"/>
</dbReference>
<dbReference type="GO" id="GO:0016788">
    <property type="term" value="F:hydrolase activity, acting on ester bonds"/>
    <property type="evidence" value="ECO:0007669"/>
    <property type="project" value="InterPro"/>
</dbReference>
<organism evidence="1 2">
    <name type="scientific">Anaeromyces robustus</name>
    <dbReference type="NCBI Taxonomy" id="1754192"/>
    <lineage>
        <taxon>Eukaryota</taxon>
        <taxon>Fungi</taxon>
        <taxon>Fungi incertae sedis</taxon>
        <taxon>Chytridiomycota</taxon>
        <taxon>Chytridiomycota incertae sedis</taxon>
        <taxon>Neocallimastigomycetes</taxon>
        <taxon>Neocallimastigales</taxon>
        <taxon>Neocallimastigaceae</taxon>
        <taxon>Anaeromyces</taxon>
    </lineage>
</organism>
<dbReference type="STRING" id="1754192.A0A1Y1XDU7"/>
<dbReference type="Pfam" id="PF00657">
    <property type="entry name" value="Lipase_GDSL"/>
    <property type="match status" value="1"/>
</dbReference>
<protein>
    <recommendedName>
        <fullName evidence="3">SGNH hydrolase</fullName>
    </recommendedName>
</protein>
<reference evidence="1 2" key="1">
    <citation type="submission" date="2016-08" db="EMBL/GenBank/DDBJ databases">
        <title>A Parts List for Fungal Cellulosomes Revealed by Comparative Genomics.</title>
        <authorList>
            <consortium name="DOE Joint Genome Institute"/>
            <person name="Haitjema C.H."/>
            <person name="Gilmore S.P."/>
            <person name="Henske J.K."/>
            <person name="Solomon K.V."/>
            <person name="De Groot R."/>
            <person name="Kuo A."/>
            <person name="Mondo S.J."/>
            <person name="Salamov A.A."/>
            <person name="Labutti K."/>
            <person name="Zhao Z."/>
            <person name="Chiniquy J."/>
            <person name="Barry K."/>
            <person name="Brewer H.M."/>
            <person name="Purvine S.O."/>
            <person name="Wright A.T."/>
            <person name="Boxma B."/>
            <person name="Van Alen T."/>
            <person name="Hackstein J.H."/>
            <person name="Baker S.E."/>
            <person name="Grigoriev I.V."/>
            <person name="O'Malley M.A."/>
        </authorList>
    </citation>
    <scope>NUCLEOTIDE SEQUENCE [LARGE SCALE GENOMIC DNA]</scope>
    <source>
        <strain evidence="1 2">S4</strain>
    </source>
</reference>
<evidence type="ECO:0000313" key="2">
    <source>
        <dbReference type="Proteomes" id="UP000193944"/>
    </source>
</evidence>
<dbReference type="AlphaFoldDB" id="A0A1Y1XDU7"/>
<comment type="caution">
    <text evidence="1">The sequence shown here is derived from an EMBL/GenBank/DDBJ whole genome shotgun (WGS) entry which is preliminary data.</text>
</comment>
<dbReference type="OrthoDB" id="1600564at2759"/>
<proteinExistence type="predicted"/>
<evidence type="ECO:0000313" key="1">
    <source>
        <dbReference type="EMBL" id="ORX83938.1"/>
    </source>
</evidence>
<accession>A0A1Y1XDU7</accession>
<dbReference type="InterPro" id="IPR001087">
    <property type="entry name" value="GDSL"/>
</dbReference>
<evidence type="ECO:0008006" key="3">
    <source>
        <dbReference type="Google" id="ProtNLM"/>
    </source>
</evidence>
<dbReference type="InterPro" id="IPR036514">
    <property type="entry name" value="SGNH_hydro_sf"/>
</dbReference>
<name>A0A1Y1XDU7_9FUNG</name>
<keyword evidence="2" id="KW-1185">Reference proteome</keyword>
<reference evidence="1 2" key="2">
    <citation type="submission" date="2016-08" db="EMBL/GenBank/DDBJ databases">
        <title>Pervasive Adenine N6-methylation of Active Genes in Fungi.</title>
        <authorList>
            <consortium name="DOE Joint Genome Institute"/>
            <person name="Mondo S.J."/>
            <person name="Dannebaum R.O."/>
            <person name="Kuo R.C."/>
            <person name="Labutti K."/>
            <person name="Haridas S."/>
            <person name="Kuo A."/>
            <person name="Salamov A."/>
            <person name="Ahrendt S.R."/>
            <person name="Lipzen A."/>
            <person name="Sullivan W."/>
            <person name="Andreopoulos W.B."/>
            <person name="Clum A."/>
            <person name="Lindquist E."/>
            <person name="Daum C."/>
            <person name="Ramamoorthy G.K."/>
            <person name="Gryganskyi A."/>
            <person name="Culley D."/>
            <person name="Magnuson J.K."/>
            <person name="James T.Y."/>
            <person name="O'Malley M.A."/>
            <person name="Stajich J.E."/>
            <person name="Spatafora J.W."/>
            <person name="Visel A."/>
            <person name="Grigoriev I.V."/>
        </authorList>
    </citation>
    <scope>NUCLEOTIDE SEQUENCE [LARGE SCALE GENOMIC DNA]</scope>
    <source>
        <strain evidence="1 2">S4</strain>
    </source>
</reference>
<dbReference type="EMBL" id="MCFG01000062">
    <property type="protein sequence ID" value="ORX83938.1"/>
    <property type="molecule type" value="Genomic_DNA"/>
</dbReference>
<gene>
    <name evidence="1" type="ORF">BCR32DRAFT_326169</name>
</gene>
<dbReference type="Proteomes" id="UP000193944">
    <property type="component" value="Unassembled WGS sequence"/>
</dbReference>